<comment type="caution">
    <text evidence="1">The sequence shown here is derived from an EMBL/GenBank/DDBJ whole genome shotgun (WGS) entry which is preliminary data.</text>
</comment>
<evidence type="ECO:0000313" key="1">
    <source>
        <dbReference type="EMBL" id="KAI5630596.1"/>
    </source>
</evidence>
<evidence type="ECO:0000313" key="2">
    <source>
        <dbReference type="Proteomes" id="UP000824380"/>
    </source>
</evidence>
<protein>
    <submittedName>
        <fullName evidence="1">OrNVorf23-like</fullName>
    </submittedName>
</protein>
<name>A0ACB9ZHJ3_9HYME</name>
<sequence>MEGKFVLTSCREQSKFGDFAEDSLCARLNGFNLPSKKASNLLNGVYVGGPSAVGKSTTLNKIRQNYPWARVSDISFETLRRHHDDPEMVTNYLLTRRDAPMIYEHTNECTILYKIVNRFMQRDLNRDNVQKCHRECYNALNEASSHIMFIILDSTKNFKTRYYKRLCNASNTINRDHDKYLILQLAAFLALLGKRHLYPFMSVVVIHEAGRILGEEDTYGLDTLFATYHSDNDYAIATFDCDRLVEFIVDAHISHAEDILELS</sequence>
<proteinExistence type="predicted"/>
<organism evidence="1 2">
    <name type="scientific">Venturia canescens</name>
    <dbReference type="NCBI Taxonomy" id="32260"/>
    <lineage>
        <taxon>Eukaryota</taxon>
        <taxon>Metazoa</taxon>
        <taxon>Ecdysozoa</taxon>
        <taxon>Arthropoda</taxon>
        <taxon>Hexapoda</taxon>
        <taxon>Insecta</taxon>
        <taxon>Pterygota</taxon>
        <taxon>Neoptera</taxon>
        <taxon>Endopterygota</taxon>
        <taxon>Hymenoptera</taxon>
        <taxon>Apocrita</taxon>
        <taxon>Ichneumonoidea</taxon>
        <taxon>Ichneumonidae</taxon>
        <taxon>Campopleginae</taxon>
        <taxon>Dusona group</taxon>
        <taxon>Venturia</taxon>
    </lineage>
</organism>
<keyword evidence="2" id="KW-1185">Reference proteome</keyword>
<reference evidence="1" key="1">
    <citation type="submission" date="2022-07" db="EMBL/GenBank/DDBJ databases">
        <title>Venturia canescens Genome.</title>
        <authorList>
            <person name="Burke G.R."/>
            <person name="Simmonds T.J."/>
            <person name="Geib S.M."/>
        </authorList>
    </citation>
    <scope>NUCLEOTIDE SEQUENCE</scope>
    <source>
        <strain evidence="1">UGA</strain>
    </source>
</reference>
<accession>A0ACB9ZHJ3</accession>
<dbReference type="EMBL" id="CM033499">
    <property type="protein sequence ID" value="KAI5630596.1"/>
    <property type="molecule type" value="Genomic_DNA"/>
</dbReference>
<dbReference type="Proteomes" id="UP000824380">
    <property type="component" value="Chromosome 3"/>
</dbReference>
<gene>
    <name evidence="1" type="ORF">KP791_000068</name>
</gene>